<reference evidence="7" key="1">
    <citation type="submission" date="2023-04" db="EMBL/GenBank/DDBJ databases">
        <title>Ambrosiozyma monospora NBRC 1965.</title>
        <authorList>
            <person name="Ichikawa N."/>
            <person name="Sato H."/>
            <person name="Tonouchi N."/>
        </authorList>
    </citation>
    <scope>NUCLEOTIDE SEQUENCE</scope>
    <source>
        <strain evidence="7">NBRC 1965</strain>
    </source>
</reference>
<feature type="domain" description="Alcohol dehydrogenase-like C-terminal" evidence="5">
    <location>
        <begin position="189"/>
        <end position="316"/>
    </location>
</feature>
<comment type="cofactor">
    <cofactor evidence="1">
        <name>Zn(2+)</name>
        <dbReference type="ChEBI" id="CHEBI:29105"/>
    </cofactor>
</comment>
<keyword evidence="3" id="KW-0479">Metal-binding</keyword>
<dbReference type="InterPro" id="IPR013154">
    <property type="entry name" value="ADH-like_N"/>
</dbReference>
<feature type="domain" description="Alcohol dehydrogenase-like N-terminal" evidence="6">
    <location>
        <begin position="27"/>
        <end position="142"/>
    </location>
</feature>
<dbReference type="GO" id="GO:0046872">
    <property type="term" value="F:metal ion binding"/>
    <property type="evidence" value="ECO:0007669"/>
    <property type="project" value="UniProtKB-KW"/>
</dbReference>
<dbReference type="PANTHER" id="PTHR42813">
    <property type="entry name" value="ZINC-TYPE ALCOHOL DEHYDROGENASE-LIKE"/>
    <property type="match status" value="1"/>
</dbReference>
<protein>
    <submittedName>
        <fullName evidence="7">Unnamed protein product</fullName>
    </submittedName>
</protein>
<dbReference type="Proteomes" id="UP001165063">
    <property type="component" value="Unassembled WGS sequence"/>
</dbReference>
<evidence type="ECO:0000313" key="8">
    <source>
        <dbReference type="Proteomes" id="UP001165063"/>
    </source>
</evidence>
<comment type="caution">
    <text evidence="7">The sequence shown here is derived from an EMBL/GenBank/DDBJ whole genome shotgun (WGS) entry which is preliminary data.</text>
</comment>
<sequence>MMKAMCFLDESNIKLLDIPRPKLLKATDVVGKVLRTTICGSDLHMIDGFLKDSTEAAKAKPGRGFAMGHEGVIEITQVGSAVHRFKVGDVCIASCISSCGECYYCKKNRQSHCSRSEGSMSCVLGIETDGLQAEYCRIPFADHSLYKCPKGVPLDTCLLLSDVLPTSYELGVRGKIEEGDTVAIVGMGPIGLGALLSLKTFKPAQIIAIDMNESRLKIAKSFGATTVINPRKESVKKIVQKLTQKEEVKPGVDLAIECVGLPETFETCQDVIAPYGRIAVVGVHGVPASLKLDELWLANINISTGLVSANSVVELMEKVVSGALDPSPLITHHFKLSEIEKAYDIFRRATDTGAIKMAITPDGVEDLS</sequence>
<dbReference type="InterPro" id="IPR011032">
    <property type="entry name" value="GroES-like_sf"/>
</dbReference>
<dbReference type="Pfam" id="PF00107">
    <property type="entry name" value="ADH_zinc_N"/>
    <property type="match status" value="1"/>
</dbReference>
<evidence type="ECO:0000313" key="7">
    <source>
        <dbReference type="EMBL" id="GMG21297.1"/>
    </source>
</evidence>
<dbReference type="SUPFAM" id="SSF51735">
    <property type="entry name" value="NAD(P)-binding Rossmann-fold domains"/>
    <property type="match status" value="1"/>
</dbReference>
<dbReference type="PANTHER" id="PTHR42813:SF4">
    <property type="entry name" value="NADP-DEPENDENT ISOPROPANOL DEHYDROGENASE"/>
    <property type="match status" value="1"/>
</dbReference>
<evidence type="ECO:0000259" key="6">
    <source>
        <dbReference type="Pfam" id="PF08240"/>
    </source>
</evidence>
<dbReference type="InterPro" id="IPR036291">
    <property type="entry name" value="NAD(P)-bd_dom_sf"/>
</dbReference>
<dbReference type="SUPFAM" id="SSF50129">
    <property type="entry name" value="GroES-like"/>
    <property type="match status" value="1"/>
</dbReference>
<dbReference type="EMBL" id="BSXU01000619">
    <property type="protein sequence ID" value="GMG21297.1"/>
    <property type="molecule type" value="Genomic_DNA"/>
</dbReference>
<evidence type="ECO:0000256" key="2">
    <source>
        <dbReference type="ARBA" id="ARBA00008072"/>
    </source>
</evidence>
<dbReference type="AlphaFoldDB" id="A0A9W6YPA0"/>
<evidence type="ECO:0000256" key="4">
    <source>
        <dbReference type="ARBA" id="ARBA00022833"/>
    </source>
</evidence>
<dbReference type="InterPro" id="IPR013149">
    <property type="entry name" value="ADH-like_C"/>
</dbReference>
<evidence type="ECO:0000259" key="5">
    <source>
        <dbReference type="Pfam" id="PF00107"/>
    </source>
</evidence>
<proteinExistence type="inferred from homology"/>
<accession>A0A9W6YPA0</accession>
<comment type="similarity">
    <text evidence="2">Belongs to the zinc-containing alcohol dehydrogenase family.</text>
</comment>
<dbReference type="Gene3D" id="3.40.50.720">
    <property type="entry name" value="NAD(P)-binding Rossmann-like Domain"/>
    <property type="match status" value="1"/>
</dbReference>
<gene>
    <name evidence="7" type="ORF">Amon01_000189200</name>
</gene>
<evidence type="ECO:0000256" key="1">
    <source>
        <dbReference type="ARBA" id="ARBA00001947"/>
    </source>
</evidence>
<keyword evidence="4" id="KW-0862">Zinc</keyword>
<evidence type="ECO:0000256" key="3">
    <source>
        <dbReference type="ARBA" id="ARBA00022723"/>
    </source>
</evidence>
<dbReference type="Pfam" id="PF08240">
    <property type="entry name" value="ADH_N"/>
    <property type="match status" value="1"/>
</dbReference>
<organism evidence="7 8">
    <name type="scientific">Ambrosiozyma monospora</name>
    <name type="common">Yeast</name>
    <name type="synonym">Endomycopsis monosporus</name>
    <dbReference type="NCBI Taxonomy" id="43982"/>
    <lineage>
        <taxon>Eukaryota</taxon>
        <taxon>Fungi</taxon>
        <taxon>Dikarya</taxon>
        <taxon>Ascomycota</taxon>
        <taxon>Saccharomycotina</taxon>
        <taxon>Pichiomycetes</taxon>
        <taxon>Pichiales</taxon>
        <taxon>Pichiaceae</taxon>
        <taxon>Ambrosiozyma</taxon>
    </lineage>
</organism>
<dbReference type="Gene3D" id="3.90.180.10">
    <property type="entry name" value="Medium-chain alcohol dehydrogenases, catalytic domain"/>
    <property type="match status" value="1"/>
</dbReference>
<keyword evidence="8" id="KW-1185">Reference proteome</keyword>
<name>A0A9W6YPA0_AMBMO</name>
<dbReference type="OrthoDB" id="3941538at2759"/>